<dbReference type="Pfam" id="PF07727">
    <property type="entry name" value="RVT_2"/>
    <property type="match status" value="1"/>
</dbReference>
<dbReference type="AlphaFoldDB" id="A0A6L2MC11"/>
<reference evidence="2" key="1">
    <citation type="journal article" date="2019" name="Sci. Rep.">
        <title>Draft genome of Tanacetum cinerariifolium, the natural source of mosquito coil.</title>
        <authorList>
            <person name="Yamashiro T."/>
            <person name="Shiraishi A."/>
            <person name="Satake H."/>
            <person name="Nakayama K."/>
        </authorList>
    </citation>
    <scope>NUCLEOTIDE SEQUENCE</scope>
</reference>
<dbReference type="SUPFAM" id="SSF56672">
    <property type="entry name" value="DNA/RNA polymerases"/>
    <property type="match status" value="1"/>
</dbReference>
<proteinExistence type="predicted"/>
<dbReference type="CDD" id="cd09272">
    <property type="entry name" value="RNase_HI_RT_Ty1"/>
    <property type="match status" value="1"/>
</dbReference>
<dbReference type="PANTHER" id="PTHR11439:SF463">
    <property type="entry name" value="REVERSE TRANSCRIPTASE TY1_COPIA-TYPE DOMAIN-CONTAINING PROTEIN"/>
    <property type="match status" value="1"/>
</dbReference>
<dbReference type="PANTHER" id="PTHR11439">
    <property type="entry name" value="GAG-POL-RELATED RETROTRANSPOSON"/>
    <property type="match status" value="1"/>
</dbReference>
<protein>
    <submittedName>
        <fullName evidence="2">Retrovirus-related Pol polyprotein from transposon TNT 1-94</fullName>
    </submittedName>
</protein>
<gene>
    <name evidence="2" type="ORF">Tci_043027</name>
</gene>
<accession>A0A6L2MC11</accession>
<evidence type="ECO:0000313" key="2">
    <source>
        <dbReference type="EMBL" id="GEU71049.1"/>
    </source>
</evidence>
<organism evidence="2">
    <name type="scientific">Tanacetum cinerariifolium</name>
    <name type="common">Dalmatian daisy</name>
    <name type="synonym">Chrysanthemum cinerariifolium</name>
    <dbReference type="NCBI Taxonomy" id="118510"/>
    <lineage>
        <taxon>Eukaryota</taxon>
        <taxon>Viridiplantae</taxon>
        <taxon>Streptophyta</taxon>
        <taxon>Embryophyta</taxon>
        <taxon>Tracheophyta</taxon>
        <taxon>Spermatophyta</taxon>
        <taxon>Magnoliopsida</taxon>
        <taxon>eudicotyledons</taxon>
        <taxon>Gunneridae</taxon>
        <taxon>Pentapetalae</taxon>
        <taxon>asterids</taxon>
        <taxon>campanulids</taxon>
        <taxon>Asterales</taxon>
        <taxon>Asteraceae</taxon>
        <taxon>Asteroideae</taxon>
        <taxon>Anthemideae</taxon>
        <taxon>Anthemidinae</taxon>
        <taxon>Tanacetum</taxon>
    </lineage>
</organism>
<dbReference type="Pfam" id="PF14223">
    <property type="entry name" value="Retrotran_gag_2"/>
    <property type="match status" value="1"/>
</dbReference>
<comment type="caution">
    <text evidence="2">The sequence shown here is derived from an EMBL/GenBank/DDBJ whole genome shotgun (WGS) entry which is preliminary data.</text>
</comment>
<feature type="domain" description="Reverse transcriptase Ty1/copia-type" evidence="1">
    <location>
        <begin position="251"/>
        <end position="428"/>
    </location>
</feature>
<evidence type="ECO:0000259" key="1">
    <source>
        <dbReference type="Pfam" id="PF07727"/>
    </source>
</evidence>
<dbReference type="EMBL" id="BKCJ010006231">
    <property type="protein sequence ID" value="GEU71049.1"/>
    <property type="molecule type" value="Genomic_DNA"/>
</dbReference>
<name>A0A6L2MC11_TANCI</name>
<sequence>MTMFKGLDARGEARKVEYKEAASNKLEQLLLMRRGPCSKPNFKDLPSQMRSYGEKVTDETVVAKVLRSLDPKFDHVVATIKESKDLSVFSFDELMQSFQAHEDVEEAVLEVVVVVEAEIILFTVHILTNMDSLISFVGPNPRRQRLQLLKNKHMVNDLPDIRSLTHVCEGCALGKQAKSSFPVRKSKRANDVLELIHADLCGPMKSESLAGSETKSLMVLFVGDPITLEEAFEKEEWIEAMKDELVSIHRNQTWELVDPPEGKNVISFKWVFKTKFLADGSIQKHKARLVVRGCSQPRKVLTLKKFLLQLRALRRLDSYLLLKLINNGRYTNFDVKLAFLNGDLQEEVYVCQPPRFENLKEENKVYRLKKALYGLKQSPRAWYNKIDKFFHENGFERSQHEPTLYIKRQGTDLLIVSLYVDDMIYTGELIYFLGLEINQNATGIFMCQKKYIEDTLNKFSMRNCKIAATPMNIGEKLSLDNDSRMAYSTLYKSLVGRLIYVTHSQPDIAFSVGMSKDFCLKGFSDSDWAGSIDDRRSTSGSCFVFGSTVVSWSSKKQATVALSTSEAEYVAAATTACQAIWLRRVLAELGGAD</sequence>
<dbReference type="InterPro" id="IPR013103">
    <property type="entry name" value="RVT_2"/>
</dbReference>
<dbReference type="InterPro" id="IPR043502">
    <property type="entry name" value="DNA/RNA_pol_sf"/>
</dbReference>